<dbReference type="InterPro" id="IPR003656">
    <property type="entry name" value="Znf_BED"/>
</dbReference>
<dbReference type="SUPFAM" id="SSF54991">
    <property type="entry name" value="Anticodon-binding domain of PheRS"/>
    <property type="match status" value="1"/>
</dbReference>
<organism evidence="8 9">
    <name type="scientific">Tetracentron sinense</name>
    <name type="common">Spur-leaf</name>
    <dbReference type="NCBI Taxonomy" id="13715"/>
    <lineage>
        <taxon>Eukaryota</taxon>
        <taxon>Viridiplantae</taxon>
        <taxon>Streptophyta</taxon>
        <taxon>Embryophyta</taxon>
        <taxon>Tracheophyta</taxon>
        <taxon>Spermatophyta</taxon>
        <taxon>Magnoliopsida</taxon>
        <taxon>Trochodendrales</taxon>
        <taxon>Trochodendraceae</taxon>
        <taxon>Tetracentron</taxon>
    </lineage>
</organism>
<proteinExistence type="predicted"/>
<dbReference type="AlphaFoldDB" id="A0A834ZN50"/>
<dbReference type="PROSITE" id="PS50808">
    <property type="entry name" value="ZF_BED"/>
    <property type="match status" value="1"/>
</dbReference>
<keyword evidence="9" id="KW-1185">Reference proteome</keyword>
<feature type="region of interest" description="Disordered" evidence="5">
    <location>
        <begin position="169"/>
        <end position="229"/>
    </location>
</feature>
<protein>
    <recommendedName>
        <fullName evidence="10">BED-type domain-containing protein</fullName>
    </recommendedName>
</protein>
<dbReference type="OrthoDB" id="10009287at2759"/>
<evidence type="ECO:0000256" key="4">
    <source>
        <dbReference type="PROSITE-ProRule" id="PRU00027"/>
    </source>
</evidence>
<comment type="caution">
    <text evidence="8">The sequence shown here is derived from an EMBL/GenBank/DDBJ whole genome shotgun (WGS) entry which is preliminary data.</text>
</comment>
<evidence type="ECO:0000313" key="9">
    <source>
        <dbReference type="Proteomes" id="UP000655225"/>
    </source>
</evidence>
<gene>
    <name evidence="8" type="ORF">HHK36_004658</name>
</gene>
<evidence type="ECO:0000259" key="7">
    <source>
        <dbReference type="PROSITE" id="PS51447"/>
    </source>
</evidence>
<sequence length="458" mass="51112">MKEAVKAAALRSFAGYLKIIDERYTKQLLHPLHAVAYYLNLKYQYKHGLGTKADLLKSLQDVIEKLEPKGDLQAIALKEVKWYRDSISSFNRNAAVVGRQNTLPEQNKEHYSDPIDLSDIFCKEGEEDPLFEWVKDVGEPLLDEVGGRPSSQIAQQMGVDIDEYMTTQSQGRDIDWSSLSSEAAPPSLSGGGDRGEDDNDDGGNESAQPGGGASGGDVGSVGGGSENIEMSPFTVEQNFDHTTQDEDHASRQAPRDQTYRRRRYKLMEVDESGHPIQNTDVGPMTATMDSLSIGSGRRDTSSSALYGVLILTKMVRPMDTFWEYMVEIFDKRMKCKFCGDIISGTITRAKYHLTKMPNRDVKPCPNVPEAVFASAKMVMGEAEMKKQKLTEGSSSTTACNPMGVVQLIDNFTNKKGMTSHCYRIAYRSMERSLTDEEINQLQWNVREQVQSKLKVVLR</sequence>
<evidence type="ECO:0000256" key="5">
    <source>
        <dbReference type="SAM" id="MobiDB-lite"/>
    </source>
</evidence>
<dbReference type="PANTHER" id="PTHR46951:SF2">
    <property type="entry name" value="BED-TYPE DOMAIN-CONTAINING PROTEIN"/>
    <property type="match status" value="1"/>
</dbReference>
<feature type="compositionally biased region" description="Low complexity" evidence="5">
    <location>
        <begin position="177"/>
        <end position="188"/>
    </location>
</feature>
<dbReference type="Pfam" id="PF02892">
    <property type="entry name" value="zf-BED"/>
    <property type="match status" value="1"/>
</dbReference>
<dbReference type="InterPro" id="IPR005121">
    <property type="entry name" value="Fdx_antiC-bd"/>
</dbReference>
<accession>A0A834ZN50</accession>
<evidence type="ECO:0000259" key="6">
    <source>
        <dbReference type="PROSITE" id="PS50808"/>
    </source>
</evidence>
<dbReference type="GO" id="GO:0008270">
    <property type="term" value="F:zinc ion binding"/>
    <property type="evidence" value="ECO:0007669"/>
    <property type="project" value="UniProtKB-KW"/>
</dbReference>
<name>A0A834ZN50_TETSI</name>
<feature type="domain" description="FDX-ACB" evidence="7">
    <location>
        <begin position="354"/>
        <end position="458"/>
    </location>
</feature>
<dbReference type="PANTHER" id="PTHR46951">
    <property type="entry name" value="BED-TYPE DOMAIN-CONTAINING PROTEIN"/>
    <property type="match status" value="1"/>
</dbReference>
<evidence type="ECO:0000256" key="3">
    <source>
        <dbReference type="ARBA" id="ARBA00022833"/>
    </source>
</evidence>
<keyword evidence="3" id="KW-0862">Zinc</keyword>
<dbReference type="PROSITE" id="PS51447">
    <property type="entry name" value="FDX_ACB"/>
    <property type="match status" value="1"/>
</dbReference>
<evidence type="ECO:0000313" key="8">
    <source>
        <dbReference type="EMBL" id="KAF8408595.1"/>
    </source>
</evidence>
<dbReference type="EMBL" id="JABCRI010000003">
    <property type="protein sequence ID" value="KAF8408595.1"/>
    <property type="molecule type" value="Genomic_DNA"/>
</dbReference>
<feature type="compositionally biased region" description="Gly residues" evidence="5">
    <location>
        <begin position="209"/>
        <end position="225"/>
    </location>
</feature>
<dbReference type="InterPro" id="IPR036690">
    <property type="entry name" value="Fdx_antiC-bd_sf"/>
</dbReference>
<reference evidence="8 9" key="1">
    <citation type="submission" date="2020-04" db="EMBL/GenBank/DDBJ databases">
        <title>Plant Genome Project.</title>
        <authorList>
            <person name="Zhang R.-G."/>
        </authorList>
    </citation>
    <scope>NUCLEOTIDE SEQUENCE [LARGE SCALE GENOMIC DNA]</scope>
    <source>
        <strain evidence="8">YNK0</strain>
        <tissue evidence="8">Leaf</tissue>
    </source>
</reference>
<dbReference type="Gene3D" id="3.30.70.380">
    <property type="entry name" value="Ferrodoxin-fold anticodon-binding domain"/>
    <property type="match status" value="1"/>
</dbReference>
<evidence type="ECO:0000256" key="2">
    <source>
        <dbReference type="ARBA" id="ARBA00022771"/>
    </source>
</evidence>
<dbReference type="SMART" id="SM00896">
    <property type="entry name" value="FDX-ACB"/>
    <property type="match status" value="1"/>
</dbReference>
<evidence type="ECO:0008006" key="10">
    <source>
        <dbReference type="Google" id="ProtNLM"/>
    </source>
</evidence>
<dbReference type="Proteomes" id="UP000655225">
    <property type="component" value="Unassembled WGS sequence"/>
</dbReference>
<feature type="domain" description="BED-type" evidence="6">
    <location>
        <begin position="316"/>
        <end position="371"/>
    </location>
</feature>
<keyword evidence="1" id="KW-0479">Metal-binding</keyword>
<evidence type="ECO:0000256" key="1">
    <source>
        <dbReference type="ARBA" id="ARBA00022723"/>
    </source>
</evidence>
<dbReference type="GO" id="GO:0003677">
    <property type="term" value="F:DNA binding"/>
    <property type="evidence" value="ECO:0007669"/>
    <property type="project" value="InterPro"/>
</dbReference>
<keyword evidence="2 4" id="KW-0863">Zinc-finger</keyword>
<dbReference type="Pfam" id="PF03147">
    <property type="entry name" value="FDX-ACB"/>
    <property type="match status" value="1"/>
</dbReference>
<feature type="region of interest" description="Disordered" evidence="5">
    <location>
        <begin position="241"/>
        <end position="260"/>
    </location>
</feature>